<comment type="catalytic activity">
    <reaction evidence="9">
        <text>7,8-dihydroneopterin = 6-hydroxymethyl-7,8-dihydropterin + glycolaldehyde</text>
        <dbReference type="Rhea" id="RHEA:10540"/>
        <dbReference type="ChEBI" id="CHEBI:17001"/>
        <dbReference type="ChEBI" id="CHEBI:17071"/>
        <dbReference type="ChEBI" id="CHEBI:44841"/>
        <dbReference type="EC" id="4.1.2.25"/>
    </reaction>
</comment>
<dbReference type="InterPro" id="IPR006157">
    <property type="entry name" value="FolB_dom"/>
</dbReference>
<dbReference type="PANTHER" id="PTHR43071">
    <property type="entry name" value="2-AMINO-4-HYDROXY-6-HYDROXYMETHYLDIHYDROPTERIDINE PYROPHOSPHOKINASE"/>
    <property type="match status" value="1"/>
</dbReference>
<dbReference type="GO" id="GO:0003848">
    <property type="term" value="F:2-amino-4-hydroxy-6-hydroxymethyldihydropteridine diphosphokinase activity"/>
    <property type="evidence" value="ECO:0007669"/>
    <property type="project" value="UniProtKB-EC"/>
</dbReference>
<evidence type="ECO:0000313" key="12">
    <source>
        <dbReference type="EMBL" id="UQN15075.1"/>
    </source>
</evidence>
<dbReference type="EC" id="2.7.6.3" evidence="9"/>
<organism evidence="12">
    <name type="scientific">Gulosibacter sediminis</name>
    <dbReference type="NCBI Taxonomy" id="1729695"/>
    <lineage>
        <taxon>Bacteria</taxon>
        <taxon>Bacillati</taxon>
        <taxon>Actinomycetota</taxon>
        <taxon>Actinomycetes</taxon>
        <taxon>Micrococcales</taxon>
        <taxon>Microbacteriaceae</taxon>
        <taxon>Gulosibacter</taxon>
    </lineage>
</organism>
<accession>A0ABY4MXC5</accession>
<dbReference type="Pfam" id="PF02152">
    <property type="entry name" value="FolB"/>
    <property type="match status" value="1"/>
</dbReference>
<evidence type="ECO:0000256" key="9">
    <source>
        <dbReference type="RuleBase" id="RU362079"/>
    </source>
</evidence>
<sequence>MSERDAGLGRDAQQQSGSASEPDAREQSSANAPAGGVAPGSSAANAPAASATQRIHPAEAAIQLTPNRPGPAAHPALPAPELDRIVIERLHVHGRHGVFAHERANGQDFYIDAEVWIDTRAAAASDEIEQTVHYGHLMRALYEVAMQEPVDLLETLAERLAAVTFAFAGPQAVRITVHKPQAPVKLRFDDVMISILRYRPEGAQPIEARRPSARAVIALGSNLGDREATIRDAFEEIEALDGVWPHLRSSLYETPALTTHGIDESAPAYLNAVIAVHTSLEPHELLDRLQQIETGHGRVRAERWGSRTLDLDIVEHGGLQLHDATLELPHPRAFERAFVLAPWAEIEPEASLPGRGPIRELLANAADRVERYRG</sequence>
<dbReference type="CDD" id="cd00534">
    <property type="entry name" value="DHNA_DHNTPE"/>
    <property type="match status" value="1"/>
</dbReference>
<feature type="region of interest" description="Disordered" evidence="10">
    <location>
        <begin position="1"/>
        <end position="52"/>
    </location>
</feature>
<evidence type="ECO:0000256" key="10">
    <source>
        <dbReference type="SAM" id="MobiDB-lite"/>
    </source>
</evidence>
<dbReference type="Pfam" id="PF01288">
    <property type="entry name" value="HPPK"/>
    <property type="match status" value="1"/>
</dbReference>
<evidence type="ECO:0000256" key="6">
    <source>
        <dbReference type="ARBA" id="ARBA00022777"/>
    </source>
</evidence>
<name>A0ABY4MXC5_9MICO</name>
<dbReference type="Gene3D" id="3.30.1130.10">
    <property type="match status" value="1"/>
</dbReference>
<keyword evidence="6" id="KW-0418">Kinase</keyword>
<dbReference type="CDD" id="cd00483">
    <property type="entry name" value="HPPK"/>
    <property type="match status" value="1"/>
</dbReference>
<feature type="domain" description="7,8-dihydro-6-hydroxymethylpterin-pyrophosphokinase" evidence="11">
    <location>
        <begin position="303"/>
        <end position="314"/>
    </location>
</feature>
<keyword evidence="4 12" id="KW-0808">Transferase</keyword>
<evidence type="ECO:0000256" key="8">
    <source>
        <dbReference type="ARBA" id="ARBA00022909"/>
    </source>
</evidence>
<evidence type="ECO:0000256" key="4">
    <source>
        <dbReference type="ARBA" id="ARBA00022679"/>
    </source>
</evidence>
<dbReference type="InterPro" id="IPR000550">
    <property type="entry name" value="Hppk"/>
</dbReference>
<dbReference type="NCBIfam" id="TIGR00526">
    <property type="entry name" value="folB_dom"/>
    <property type="match status" value="1"/>
</dbReference>
<keyword evidence="7" id="KW-0067">ATP-binding</keyword>
<dbReference type="NCBIfam" id="TIGR00525">
    <property type="entry name" value="folB"/>
    <property type="match status" value="1"/>
</dbReference>
<keyword evidence="9" id="KW-0456">Lyase</keyword>
<dbReference type="PANTHER" id="PTHR43071:SF1">
    <property type="entry name" value="2-AMINO-4-HYDROXY-6-HYDROXYMETHYLDIHYDROPTERIDINE PYROPHOSPHOKINASE"/>
    <property type="match status" value="1"/>
</dbReference>
<dbReference type="SUPFAM" id="SSF55620">
    <property type="entry name" value="Tetrahydrobiopterin biosynthesis enzymes-like"/>
    <property type="match status" value="1"/>
</dbReference>
<comment type="function">
    <text evidence="9">Catalyzes the conversion of 7,8-dihydroneopterin to 6-hydroxymethyl-7,8-dihydropterin.</text>
</comment>
<gene>
    <name evidence="12" type="primary">folK</name>
    <name evidence="12" type="ORF">M3M28_00995</name>
</gene>
<proteinExistence type="inferred from homology"/>
<reference evidence="12" key="1">
    <citation type="submission" date="2022-05" db="EMBL/GenBank/DDBJ databases">
        <title>Complete genome sequence of toluene-degrading Gulosibacter sediminis strain ACHW.36C.</title>
        <authorList>
            <person name="Wai A.C."/>
            <person name="Lai G.K."/>
            <person name="Griffin S.D."/>
            <person name="Leung F.C."/>
        </authorList>
    </citation>
    <scope>NUCLEOTIDE SEQUENCE [LARGE SCALE GENOMIC DNA]</scope>
    <source>
        <strain evidence="12">ACHW.36C</strain>
    </source>
</reference>
<comment type="similarity">
    <text evidence="9">Belongs to the DHNA family.</text>
</comment>
<evidence type="ECO:0000256" key="2">
    <source>
        <dbReference type="ARBA" id="ARBA00005051"/>
    </source>
</evidence>
<keyword evidence="5" id="KW-0547">Nucleotide-binding</keyword>
<dbReference type="NCBIfam" id="TIGR01498">
    <property type="entry name" value="folK"/>
    <property type="match status" value="1"/>
</dbReference>
<evidence type="ECO:0000256" key="7">
    <source>
        <dbReference type="ARBA" id="ARBA00022840"/>
    </source>
</evidence>
<dbReference type="InterPro" id="IPR035907">
    <property type="entry name" value="Hppk_sf"/>
</dbReference>
<evidence type="ECO:0000256" key="3">
    <source>
        <dbReference type="ARBA" id="ARBA00009640"/>
    </source>
</evidence>
<dbReference type="EC" id="4.1.2.25" evidence="9"/>
<dbReference type="SMART" id="SM00905">
    <property type="entry name" value="FolB"/>
    <property type="match status" value="1"/>
</dbReference>
<dbReference type="SUPFAM" id="SSF55083">
    <property type="entry name" value="6-hydroxymethyl-7,8-dihydropterin pyrophosphokinase, HPPK"/>
    <property type="match status" value="1"/>
</dbReference>
<comment type="pathway">
    <text evidence="9">Cofactor biosynthesis; tetrahydrofolate biosynthesis; 2-amino-4-hydroxy-6-hydroxymethyl-7,8-dihydropteridine diphosphate from 7,8-dihydroneopterin triphosphate: step 3/4.</text>
</comment>
<dbReference type="Gene3D" id="3.30.70.560">
    <property type="entry name" value="7,8-Dihydro-6-hydroxymethylpterin-pyrophosphokinase HPPK"/>
    <property type="match status" value="1"/>
</dbReference>
<dbReference type="InterPro" id="IPR043133">
    <property type="entry name" value="GTP-CH-I_C/QueF"/>
</dbReference>
<dbReference type="EMBL" id="CP097160">
    <property type="protein sequence ID" value="UQN15075.1"/>
    <property type="molecule type" value="Genomic_DNA"/>
</dbReference>
<evidence type="ECO:0000256" key="5">
    <source>
        <dbReference type="ARBA" id="ARBA00022741"/>
    </source>
</evidence>
<keyword evidence="8 9" id="KW-0289">Folate biosynthesis</keyword>
<protein>
    <recommendedName>
        <fullName evidence="9">Bifunctional folate synthesis protein</fullName>
    </recommendedName>
    <domain>
        <recommendedName>
            <fullName evidence="9">Dihydroneopterin aldolase</fullName>
            <shortName evidence="9">DHNA</shortName>
            <ecNumber evidence="9">4.1.2.25</ecNumber>
        </recommendedName>
        <alternativeName>
            <fullName evidence="9">7,8-dihydroneopterin aldolase</fullName>
        </alternativeName>
    </domain>
    <domain>
        <recommendedName>
            <fullName evidence="9">2-amino-4-hydroxy-6-hydroxymethyldihydropteridine pyrophosphokinase</fullName>
            <ecNumber evidence="9">2.7.6.3</ecNumber>
        </recommendedName>
        <alternativeName>
            <fullName evidence="9">6-hydroxymethyl-7,8-dihydropterin pyrophosphokinase</fullName>
            <shortName evidence="9">PPPK</shortName>
        </alternativeName>
        <alternativeName>
            <fullName evidence="9">7,8-dihydro-6-hydroxymethylpterin pyrophosphokinase</fullName>
            <shortName evidence="9">HPPK</shortName>
        </alternativeName>
    </domain>
</protein>
<feature type="compositionally biased region" description="Low complexity" evidence="10">
    <location>
        <begin position="28"/>
        <end position="51"/>
    </location>
</feature>
<dbReference type="PROSITE" id="PS00794">
    <property type="entry name" value="HPPK"/>
    <property type="match status" value="1"/>
</dbReference>
<evidence type="ECO:0000259" key="11">
    <source>
        <dbReference type="PROSITE" id="PS00794"/>
    </source>
</evidence>
<comment type="pathway">
    <text evidence="2">Cofactor biosynthesis; tetrahydrofolate biosynthesis; 2-amino-4-hydroxy-6-hydroxymethyl-7,8-dihydropteridine diphosphate from 7,8-dihydroneopterin triphosphate: step 4/4.</text>
</comment>
<comment type="catalytic activity">
    <reaction evidence="1">
        <text>6-hydroxymethyl-7,8-dihydropterin + ATP = (7,8-dihydropterin-6-yl)methyl diphosphate + AMP + H(+)</text>
        <dbReference type="Rhea" id="RHEA:11412"/>
        <dbReference type="ChEBI" id="CHEBI:15378"/>
        <dbReference type="ChEBI" id="CHEBI:30616"/>
        <dbReference type="ChEBI" id="CHEBI:44841"/>
        <dbReference type="ChEBI" id="CHEBI:72950"/>
        <dbReference type="ChEBI" id="CHEBI:456215"/>
        <dbReference type="EC" id="2.7.6.3"/>
    </reaction>
</comment>
<comment type="similarity">
    <text evidence="3">In the N-terminal section; belongs to the DHNA family.</text>
</comment>
<evidence type="ECO:0000256" key="1">
    <source>
        <dbReference type="ARBA" id="ARBA00000198"/>
    </source>
</evidence>
<dbReference type="InterPro" id="IPR006156">
    <property type="entry name" value="Dihydroneopterin_aldolase"/>
</dbReference>